<dbReference type="PANTHER" id="PTHR40036:SF1">
    <property type="entry name" value="MACROCIN O-METHYLTRANSFERASE"/>
    <property type="match status" value="1"/>
</dbReference>
<reference evidence="1 2" key="1">
    <citation type="submission" date="2020-08" db="EMBL/GenBank/DDBJ databases">
        <title>Sequencing the genomes of 1000 actinobacteria strains.</title>
        <authorList>
            <person name="Klenk H.-P."/>
        </authorList>
    </citation>
    <scope>NUCLEOTIDE SEQUENCE [LARGE SCALE GENOMIC DNA]</scope>
    <source>
        <strain evidence="1 2">DSM 44936</strain>
    </source>
</reference>
<evidence type="ECO:0000313" key="1">
    <source>
        <dbReference type="EMBL" id="MBB6474927.1"/>
    </source>
</evidence>
<dbReference type="InterPro" id="IPR029063">
    <property type="entry name" value="SAM-dependent_MTases_sf"/>
</dbReference>
<dbReference type="AlphaFoldDB" id="A0A7X0IJM7"/>
<dbReference type="RefSeq" id="WP_184983850.1">
    <property type="nucleotide sequence ID" value="NZ_BAAALO010000038.1"/>
</dbReference>
<protein>
    <recommendedName>
        <fullName evidence="3">Macrocin O-methyltransferase</fullName>
    </recommendedName>
</protein>
<comment type="caution">
    <text evidence="1">The sequence shown here is derived from an EMBL/GenBank/DDBJ whole genome shotgun (WGS) entry which is preliminary data.</text>
</comment>
<evidence type="ECO:0008006" key="3">
    <source>
        <dbReference type="Google" id="ProtNLM"/>
    </source>
</evidence>
<dbReference type="PANTHER" id="PTHR40036">
    <property type="entry name" value="MACROCIN O-METHYLTRANSFERASE"/>
    <property type="match status" value="1"/>
</dbReference>
<name>A0A7X0IJM7_9ACTN</name>
<dbReference type="Pfam" id="PF05711">
    <property type="entry name" value="TylF"/>
    <property type="match status" value="1"/>
</dbReference>
<accession>A0A7X0IJM7</accession>
<dbReference type="EMBL" id="JACHIU010000001">
    <property type="protein sequence ID" value="MBB6474927.1"/>
    <property type="molecule type" value="Genomic_DNA"/>
</dbReference>
<dbReference type="SUPFAM" id="SSF53335">
    <property type="entry name" value="S-adenosyl-L-methionine-dependent methyltransferases"/>
    <property type="match status" value="1"/>
</dbReference>
<dbReference type="InterPro" id="IPR008884">
    <property type="entry name" value="TylF_MeTrfase"/>
</dbReference>
<evidence type="ECO:0000313" key="2">
    <source>
        <dbReference type="Proteomes" id="UP000555564"/>
    </source>
</evidence>
<sequence>MTRYDDDGPGVPGPAPDGGVALYLDLLKRCLLNLIYTDPPIATPWQARGEFDLAARLEGKDWPSLAHTMIGMSRLDNLQMLVEDLLAEEVPGDLMEAGIARGGAAVFMRAVLKAHDVRDRLVWAADSFEGFPRTLDEAGHESPLLGVMSQLSGHVNDPAGTAYARFLRGTTLAEVQRTFAAYGLLDEQVRFLAGWFSHTLPMAPIDRLALLRLDADLYGSTYEALRVLYPKVSLGGYVIVDDYHAIEECRAAVRDYLLSVHQKVTPERVDYSAAFWRKTEEPG</sequence>
<gene>
    <name evidence="1" type="ORF">BJ992_004358</name>
</gene>
<keyword evidence="2" id="KW-1185">Reference proteome</keyword>
<dbReference type="Gene3D" id="3.40.50.150">
    <property type="entry name" value="Vaccinia Virus protein VP39"/>
    <property type="match status" value="1"/>
</dbReference>
<dbReference type="Proteomes" id="UP000555564">
    <property type="component" value="Unassembled WGS sequence"/>
</dbReference>
<proteinExistence type="predicted"/>
<organism evidence="1 2">
    <name type="scientific">Sphaerisporangium rubeum</name>
    <dbReference type="NCBI Taxonomy" id="321317"/>
    <lineage>
        <taxon>Bacteria</taxon>
        <taxon>Bacillati</taxon>
        <taxon>Actinomycetota</taxon>
        <taxon>Actinomycetes</taxon>
        <taxon>Streptosporangiales</taxon>
        <taxon>Streptosporangiaceae</taxon>
        <taxon>Sphaerisporangium</taxon>
    </lineage>
</organism>